<dbReference type="EMBL" id="CP108038">
    <property type="protein sequence ID" value="WUN88293.1"/>
    <property type="molecule type" value="Genomic_DNA"/>
</dbReference>
<evidence type="ECO:0000313" key="2">
    <source>
        <dbReference type="Proteomes" id="UP001432071"/>
    </source>
</evidence>
<dbReference type="RefSeq" id="WP_328735633.1">
    <property type="nucleotide sequence ID" value="NZ_CP108038.1"/>
</dbReference>
<proteinExistence type="predicted"/>
<reference evidence="1" key="1">
    <citation type="submission" date="2022-10" db="EMBL/GenBank/DDBJ databases">
        <title>The complete genomes of actinobacterial strains from the NBC collection.</title>
        <authorList>
            <person name="Joergensen T.S."/>
            <person name="Alvarez Arevalo M."/>
            <person name="Sterndorff E.B."/>
            <person name="Faurdal D."/>
            <person name="Vuksanovic O."/>
            <person name="Mourched A.-S."/>
            <person name="Charusanti P."/>
            <person name="Shaw S."/>
            <person name="Blin K."/>
            <person name="Weber T."/>
        </authorList>
    </citation>
    <scope>NUCLEOTIDE SEQUENCE</scope>
    <source>
        <strain evidence="1">NBC_00302</strain>
    </source>
</reference>
<evidence type="ECO:0000313" key="1">
    <source>
        <dbReference type="EMBL" id="WUN88293.1"/>
    </source>
</evidence>
<dbReference type="GeneID" id="93763393"/>
<sequence>MDVALFVATCNFSHEAQAIADLSGVIGTALSRTQKARSRKS</sequence>
<evidence type="ECO:0008006" key="3">
    <source>
        <dbReference type="Google" id="ProtNLM"/>
    </source>
</evidence>
<dbReference type="Proteomes" id="UP001432071">
    <property type="component" value="Chromosome"/>
</dbReference>
<keyword evidence="2" id="KW-1185">Reference proteome</keyword>
<accession>A0ABZ1R1Y1</accession>
<organism evidence="1 2">
    <name type="scientific">Streptomyces bobili</name>
    <dbReference type="NCBI Taxonomy" id="67280"/>
    <lineage>
        <taxon>Bacteria</taxon>
        <taxon>Bacillati</taxon>
        <taxon>Actinomycetota</taxon>
        <taxon>Actinomycetes</taxon>
        <taxon>Kitasatosporales</taxon>
        <taxon>Streptomycetaceae</taxon>
        <taxon>Streptomyces</taxon>
    </lineage>
</organism>
<name>A0ABZ1R1Y1_9ACTN</name>
<gene>
    <name evidence="1" type="ORF">OHT53_20450</name>
</gene>
<protein>
    <recommendedName>
        <fullName evidence="3">Restriction endonuclease type IV Mrr domain-containing protein</fullName>
    </recommendedName>
</protein>